<comment type="caution">
    <text evidence="2">The sequence shown here is derived from an EMBL/GenBank/DDBJ whole genome shotgun (WGS) entry which is preliminary data.</text>
</comment>
<evidence type="ECO:0000313" key="3">
    <source>
        <dbReference type="Proteomes" id="UP001243330"/>
    </source>
</evidence>
<dbReference type="AlphaFoldDB" id="A0AAD9EA60"/>
<evidence type="ECO:0000259" key="1">
    <source>
        <dbReference type="PROSITE" id="PS50181"/>
    </source>
</evidence>
<dbReference type="CDD" id="cd09917">
    <property type="entry name" value="F-box_SF"/>
    <property type="match status" value="1"/>
</dbReference>
<proteinExistence type="predicted"/>
<feature type="domain" description="F-box" evidence="1">
    <location>
        <begin position="1"/>
        <end position="30"/>
    </location>
</feature>
<dbReference type="Proteomes" id="UP001243330">
    <property type="component" value="Unassembled WGS sequence"/>
</dbReference>
<organism evidence="2 3">
    <name type="scientific">Colletotrichum chrysophilum</name>
    <dbReference type="NCBI Taxonomy" id="1836956"/>
    <lineage>
        <taxon>Eukaryota</taxon>
        <taxon>Fungi</taxon>
        <taxon>Dikarya</taxon>
        <taxon>Ascomycota</taxon>
        <taxon>Pezizomycotina</taxon>
        <taxon>Sordariomycetes</taxon>
        <taxon>Hypocreomycetidae</taxon>
        <taxon>Glomerellales</taxon>
        <taxon>Glomerellaceae</taxon>
        <taxon>Colletotrichum</taxon>
        <taxon>Colletotrichum gloeosporioides species complex</taxon>
    </lineage>
</organism>
<keyword evidence="3" id="KW-1185">Reference proteome</keyword>
<dbReference type="PROSITE" id="PS50181">
    <property type="entry name" value="FBOX"/>
    <property type="match status" value="1"/>
</dbReference>
<dbReference type="InterPro" id="IPR001810">
    <property type="entry name" value="F-box_dom"/>
</dbReference>
<evidence type="ECO:0000313" key="2">
    <source>
        <dbReference type="EMBL" id="KAK1840603.1"/>
    </source>
</evidence>
<name>A0AAD9EA60_9PEZI</name>
<gene>
    <name evidence="2" type="ORF">CCHR01_16778</name>
</gene>
<dbReference type="SUPFAM" id="SSF52047">
    <property type="entry name" value="RNI-like"/>
    <property type="match status" value="1"/>
</dbReference>
<accession>A0AAD9EA60</accession>
<sequence>MNVAPNEIVERIASFLDLADLRSLSLVDRRSARCCHRFIFTDVAVLHTAPCLSEFETLAGSAPLPTKHLWIYHGTWPACARDDWEAWQSPATYTHDRVLSDRPARDAFRAYYGFVNPSRLVRGELDQAQLGSIVSLLPHLRKVTISSVVRKRLGCLEDGRRPEQRHAIRVSPTVFDSIGDLADRVFALLPAFGHIQSIHIQGKLLNFPKPTRLEGVRELKISALSLLASKTQSFTDFMTSFPNLTSLSLSPYRHLGLVFPLHAFRYPSLQTASFAGFWLSRSTFLQFFERHGELSSLVLEEVILSDSNWAFVSSELGCKSRVLEIVNCY</sequence>
<reference evidence="2" key="1">
    <citation type="submission" date="2023-01" db="EMBL/GenBank/DDBJ databases">
        <title>Colletotrichum chrysophilum M932 genome sequence.</title>
        <authorList>
            <person name="Baroncelli R."/>
        </authorList>
    </citation>
    <scope>NUCLEOTIDE SEQUENCE</scope>
    <source>
        <strain evidence="2">M932</strain>
    </source>
</reference>
<dbReference type="EMBL" id="JAQOWY010000547">
    <property type="protein sequence ID" value="KAK1840603.1"/>
    <property type="molecule type" value="Genomic_DNA"/>
</dbReference>
<protein>
    <recommendedName>
        <fullName evidence="1">F-box domain-containing protein</fullName>
    </recommendedName>
</protein>